<evidence type="ECO:0000256" key="1">
    <source>
        <dbReference type="SAM" id="Phobius"/>
    </source>
</evidence>
<comment type="caution">
    <text evidence="2">The sequence shown here is derived from an EMBL/GenBank/DDBJ whole genome shotgun (WGS) entry which is preliminary data.</text>
</comment>
<keyword evidence="1" id="KW-0812">Transmembrane</keyword>
<dbReference type="Pfam" id="PF14014">
    <property type="entry name" value="DUF4230"/>
    <property type="match status" value="1"/>
</dbReference>
<reference evidence="2 3" key="1">
    <citation type="submission" date="2018-03" db="EMBL/GenBank/DDBJ databases">
        <title>Genome sequence of Clostridium liquoris DSM 100320.</title>
        <authorList>
            <person name="Poehlein A."/>
            <person name="Daniel R."/>
        </authorList>
    </citation>
    <scope>NUCLEOTIDE SEQUENCE [LARGE SCALE GENOMIC DNA]</scope>
    <source>
        <strain evidence="2 3">DSM 100320</strain>
    </source>
</reference>
<dbReference type="EMBL" id="PVXO01000071">
    <property type="protein sequence ID" value="PRR76955.1"/>
    <property type="molecule type" value="Genomic_DNA"/>
</dbReference>
<accession>A0A2T0B0A8</accession>
<protein>
    <recommendedName>
        <fullName evidence="4">DUF4230 domain-containing protein</fullName>
    </recommendedName>
</protein>
<keyword evidence="3" id="KW-1185">Reference proteome</keyword>
<dbReference type="OrthoDB" id="1934723at2"/>
<keyword evidence="1" id="KW-0472">Membrane</keyword>
<dbReference type="InterPro" id="IPR025324">
    <property type="entry name" value="DUF4230"/>
</dbReference>
<feature type="transmembrane region" description="Helical" evidence="1">
    <location>
        <begin position="9"/>
        <end position="28"/>
    </location>
</feature>
<proteinExistence type="predicted"/>
<sequence length="219" mass="25064">MKRIIKKRTIILITISLILGFTICYKYFIKSKTKSLPGMAKSIENMSRKAITSEAIVNKIHEKKDLITMEVDLSDRVVLDDSWGNFDIFKKVTYIDFCGKGIYTIDLSKLKGENITIQPNVKTIYISVPKPEIKSVNIDEEKTIYETEKGALRFGEIKLSPPENQIITKKVKERMKEKLMEPDMLNKALANTEKSVKDLIGSVVDNKGSDYNIIVYFEK</sequence>
<gene>
    <name evidence="2" type="ORF">CLLI_26940</name>
</gene>
<organism evidence="2 3">
    <name type="scientific">Clostridium liquoris</name>
    <dbReference type="NCBI Taxonomy" id="1289519"/>
    <lineage>
        <taxon>Bacteria</taxon>
        <taxon>Bacillati</taxon>
        <taxon>Bacillota</taxon>
        <taxon>Clostridia</taxon>
        <taxon>Eubacteriales</taxon>
        <taxon>Clostridiaceae</taxon>
        <taxon>Clostridium</taxon>
    </lineage>
</organism>
<dbReference type="RefSeq" id="WP_106064716.1">
    <property type="nucleotide sequence ID" value="NZ_PVXO01000071.1"/>
</dbReference>
<dbReference type="AlphaFoldDB" id="A0A2T0B0A8"/>
<dbReference type="Proteomes" id="UP000239706">
    <property type="component" value="Unassembled WGS sequence"/>
</dbReference>
<name>A0A2T0B0A8_9CLOT</name>
<evidence type="ECO:0000313" key="2">
    <source>
        <dbReference type="EMBL" id="PRR76955.1"/>
    </source>
</evidence>
<evidence type="ECO:0000313" key="3">
    <source>
        <dbReference type="Proteomes" id="UP000239706"/>
    </source>
</evidence>
<evidence type="ECO:0008006" key="4">
    <source>
        <dbReference type="Google" id="ProtNLM"/>
    </source>
</evidence>
<keyword evidence="1" id="KW-1133">Transmembrane helix</keyword>